<feature type="transmembrane region" description="Helical" evidence="1">
    <location>
        <begin position="74"/>
        <end position="91"/>
    </location>
</feature>
<evidence type="ECO:0000313" key="2">
    <source>
        <dbReference type="EMBL" id="MDR6966845.1"/>
    </source>
</evidence>
<feature type="transmembrane region" description="Helical" evidence="1">
    <location>
        <begin position="40"/>
        <end position="62"/>
    </location>
</feature>
<accession>A0ABU1TLN0</accession>
<keyword evidence="1" id="KW-1133">Transmembrane helix</keyword>
<sequence length="211" mass="24221">MKALKNIFVGFLVSFIGSIPLGYLNIIGFEVYSKTGMNNLLLYLLGVITIEAIVIYCTLLFADKLSRSKKLMKFIDLFSIIFMLILAYIFYSQSKSEESSESQLSEYLQYSGYLIGIIFSCLNFMQIPFWLGWNVYVVNAKYIRLGKKLNLVYLAGTLIGSFSGIFTVVMILNKVTEGTNLLSKYLLSHIIPLFFVGMAFYQAYKFYKKYY</sequence>
<feature type="transmembrane region" description="Helical" evidence="1">
    <location>
        <begin position="185"/>
        <end position="204"/>
    </location>
</feature>
<feature type="transmembrane region" description="Helical" evidence="1">
    <location>
        <begin position="7"/>
        <end position="28"/>
    </location>
</feature>
<dbReference type="Proteomes" id="UP001255185">
    <property type="component" value="Unassembled WGS sequence"/>
</dbReference>
<keyword evidence="3" id="KW-1185">Reference proteome</keyword>
<reference evidence="2 3" key="1">
    <citation type="submission" date="2023-07" db="EMBL/GenBank/DDBJ databases">
        <title>Sorghum-associated microbial communities from plants grown in Nebraska, USA.</title>
        <authorList>
            <person name="Schachtman D."/>
        </authorList>
    </citation>
    <scope>NUCLEOTIDE SEQUENCE [LARGE SCALE GENOMIC DNA]</scope>
    <source>
        <strain evidence="2 3">3773</strain>
    </source>
</reference>
<dbReference type="EMBL" id="JAVDVI010000003">
    <property type="protein sequence ID" value="MDR6966845.1"/>
    <property type="molecule type" value="Genomic_DNA"/>
</dbReference>
<proteinExistence type="predicted"/>
<feature type="transmembrane region" description="Helical" evidence="1">
    <location>
        <begin position="151"/>
        <end position="173"/>
    </location>
</feature>
<evidence type="ECO:0000313" key="3">
    <source>
        <dbReference type="Proteomes" id="UP001255185"/>
    </source>
</evidence>
<keyword evidence="1" id="KW-0812">Transmembrane</keyword>
<protein>
    <submittedName>
        <fullName evidence="2">Membrane protein</fullName>
    </submittedName>
</protein>
<feature type="transmembrane region" description="Helical" evidence="1">
    <location>
        <begin position="111"/>
        <end position="131"/>
    </location>
</feature>
<name>A0ABU1TLN0_9FLAO</name>
<comment type="caution">
    <text evidence="2">The sequence shown here is derived from an EMBL/GenBank/DDBJ whole genome shotgun (WGS) entry which is preliminary data.</text>
</comment>
<keyword evidence="1" id="KW-0472">Membrane</keyword>
<evidence type="ECO:0000256" key="1">
    <source>
        <dbReference type="SAM" id="Phobius"/>
    </source>
</evidence>
<organism evidence="2 3">
    <name type="scientific">Flavobacterium arsenatis</name>
    <dbReference type="NCBI Taxonomy" id="1484332"/>
    <lineage>
        <taxon>Bacteria</taxon>
        <taxon>Pseudomonadati</taxon>
        <taxon>Bacteroidota</taxon>
        <taxon>Flavobacteriia</taxon>
        <taxon>Flavobacteriales</taxon>
        <taxon>Flavobacteriaceae</taxon>
        <taxon>Flavobacterium</taxon>
    </lineage>
</organism>
<dbReference type="RefSeq" id="WP_310024698.1">
    <property type="nucleotide sequence ID" value="NZ_JAVDVI010000003.1"/>
</dbReference>
<gene>
    <name evidence="2" type="ORF">J2X31_000845</name>
</gene>